<dbReference type="PANTHER" id="PTHR43818">
    <property type="entry name" value="BCDNA.GH03377"/>
    <property type="match status" value="1"/>
</dbReference>
<feature type="domain" description="GFO/IDH/MocA-like oxidoreductase" evidence="3">
    <location>
        <begin position="135"/>
        <end position="260"/>
    </location>
</feature>
<dbReference type="Pfam" id="PF01408">
    <property type="entry name" value="GFO_IDH_MocA"/>
    <property type="match status" value="1"/>
</dbReference>
<dbReference type="EMBL" id="CP069370">
    <property type="protein sequence ID" value="QYZ69331.1"/>
    <property type="molecule type" value="Genomic_DNA"/>
</dbReference>
<dbReference type="PANTHER" id="PTHR43818:SF11">
    <property type="entry name" value="BCDNA.GH03377"/>
    <property type="match status" value="1"/>
</dbReference>
<feature type="domain" description="Gfo/Idh/MocA-like oxidoreductase N-terminal" evidence="2">
    <location>
        <begin position="6"/>
        <end position="119"/>
    </location>
</feature>
<dbReference type="InterPro" id="IPR000683">
    <property type="entry name" value="Gfo/Idh/MocA-like_OxRdtase_N"/>
</dbReference>
<gene>
    <name evidence="4" type="ORF">JO391_16580</name>
</gene>
<dbReference type="SUPFAM" id="SSF51735">
    <property type="entry name" value="NAD(P)-binding Rossmann-fold domains"/>
    <property type="match status" value="1"/>
</dbReference>
<dbReference type="Proteomes" id="UP000826300">
    <property type="component" value="Chromosome"/>
</dbReference>
<organism evidence="4 5">
    <name type="scientific">Neotabrizicola shimadae</name>
    <dbReference type="NCBI Taxonomy" id="2807096"/>
    <lineage>
        <taxon>Bacteria</taxon>
        <taxon>Pseudomonadati</taxon>
        <taxon>Pseudomonadota</taxon>
        <taxon>Alphaproteobacteria</taxon>
        <taxon>Rhodobacterales</taxon>
        <taxon>Paracoccaceae</taxon>
        <taxon>Neotabrizicola</taxon>
    </lineage>
</organism>
<accession>A0A8G0ZPY8</accession>
<keyword evidence="1" id="KW-0560">Oxidoreductase</keyword>
<dbReference type="Gene3D" id="3.30.360.10">
    <property type="entry name" value="Dihydrodipicolinate Reductase, domain 2"/>
    <property type="match status" value="1"/>
</dbReference>
<dbReference type="KEGG" id="nsm:JO391_16580"/>
<evidence type="ECO:0000256" key="1">
    <source>
        <dbReference type="ARBA" id="ARBA00023002"/>
    </source>
</evidence>
<dbReference type="Pfam" id="PF22725">
    <property type="entry name" value="GFO_IDH_MocA_C3"/>
    <property type="match status" value="1"/>
</dbReference>
<sequence>MGKTVRLGVIGLGSVSEKYVPHIRALNLEGNDCEVIIGCDVRPGKAERARGWGIPAFTTDHSEVINHPDVDAVVILTDMQSHGRITREALLAGKHVLVEKPMSMDLNDAAELVALAKVSKGHLVCAPHVTLSPTYQAMWRHIAAGDIGRPLSARGMYGWAGPDWDPFFYEPGGGPMYDLGVYNVTTLTGLIGPAKRVMAMTGIAIPERIVNNQKMTVRTDDNFQLLLDFGNQCFGVVTTGFTIQRYDVAGIEIYGSDGTINMLSDDWDPHGYKLWRNKDGFWQDHTDRNRWRWTDGIRDLIQAIHEGRKPVNSPEHAYHVLEIMAKSMESGRLGQALPILSTFTPPRFDAVGQRVAPHLDHAPEI</sequence>
<dbReference type="RefSeq" id="WP_220661551.1">
    <property type="nucleotide sequence ID" value="NZ_CP069370.1"/>
</dbReference>
<dbReference type="GO" id="GO:0016491">
    <property type="term" value="F:oxidoreductase activity"/>
    <property type="evidence" value="ECO:0007669"/>
    <property type="project" value="UniProtKB-KW"/>
</dbReference>
<name>A0A8G0ZPY8_9RHOB</name>
<dbReference type="InterPro" id="IPR036291">
    <property type="entry name" value="NAD(P)-bd_dom_sf"/>
</dbReference>
<protein>
    <submittedName>
        <fullName evidence="4">Gfo/Idh/MocA family oxidoreductase</fullName>
    </submittedName>
</protein>
<dbReference type="Gene3D" id="3.40.50.720">
    <property type="entry name" value="NAD(P)-binding Rossmann-like Domain"/>
    <property type="match status" value="1"/>
</dbReference>
<reference evidence="4" key="1">
    <citation type="submission" date="2021-02" db="EMBL/GenBank/DDBJ databases">
        <title>Rhodobacter shimadae sp. nov., an aerobic anoxygenic phototrophic bacterium isolated from a hot spring.</title>
        <authorList>
            <person name="Muramatsu S."/>
            <person name="Haruta S."/>
            <person name="Hirose S."/>
            <person name="Hanada S."/>
        </authorList>
    </citation>
    <scope>NUCLEOTIDE SEQUENCE</scope>
    <source>
        <strain evidence="4">N10</strain>
    </source>
</reference>
<dbReference type="InterPro" id="IPR050463">
    <property type="entry name" value="Gfo/Idh/MocA_oxidrdct_glycsds"/>
</dbReference>
<proteinExistence type="predicted"/>
<dbReference type="AlphaFoldDB" id="A0A8G0ZPY8"/>
<keyword evidence="5" id="KW-1185">Reference proteome</keyword>
<evidence type="ECO:0000313" key="4">
    <source>
        <dbReference type="EMBL" id="QYZ69331.1"/>
    </source>
</evidence>
<dbReference type="GO" id="GO:0000166">
    <property type="term" value="F:nucleotide binding"/>
    <property type="evidence" value="ECO:0007669"/>
    <property type="project" value="InterPro"/>
</dbReference>
<dbReference type="SUPFAM" id="SSF55347">
    <property type="entry name" value="Glyceraldehyde-3-phosphate dehydrogenase-like, C-terminal domain"/>
    <property type="match status" value="1"/>
</dbReference>
<dbReference type="InterPro" id="IPR055170">
    <property type="entry name" value="GFO_IDH_MocA-like_dom"/>
</dbReference>
<evidence type="ECO:0000259" key="3">
    <source>
        <dbReference type="Pfam" id="PF22725"/>
    </source>
</evidence>
<evidence type="ECO:0000259" key="2">
    <source>
        <dbReference type="Pfam" id="PF01408"/>
    </source>
</evidence>
<evidence type="ECO:0000313" key="5">
    <source>
        <dbReference type="Proteomes" id="UP000826300"/>
    </source>
</evidence>